<keyword evidence="1" id="KW-0812">Transmembrane</keyword>
<keyword evidence="1" id="KW-1133">Transmembrane helix</keyword>
<keyword evidence="3" id="KW-1185">Reference proteome</keyword>
<organism evidence="2 3">
    <name type="scientific">Tuber magnatum</name>
    <name type="common">white Piedmont truffle</name>
    <dbReference type="NCBI Taxonomy" id="42249"/>
    <lineage>
        <taxon>Eukaryota</taxon>
        <taxon>Fungi</taxon>
        <taxon>Dikarya</taxon>
        <taxon>Ascomycota</taxon>
        <taxon>Pezizomycotina</taxon>
        <taxon>Pezizomycetes</taxon>
        <taxon>Pezizales</taxon>
        <taxon>Tuberaceae</taxon>
        <taxon>Tuber</taxon>
    </lineage>
</organism>
<comment type="caution">
    <text evidence="2">The sequence shown here is derived from an EMBL/GenBank/DDBJ whole genome shotgun (WGS) entry which is preliminary data.</text>
</comment>
<evidence type="ECO:0000256" key="1">
    <source>
        <dbReference type="SAM" id="Phobius"/>
    </source>
</evidence>
<proteinExistence type="predicted"/>
<dbReference type="EMBL" id="PYWC01000117">
    <property type="protein sequence ID" value="PWW72127.1"/>
    <property type="molecule type" value="Genomic_DNA"/>
</dbReference>
<evidence type="ECO:0000313" key="3">
    <source>
        <dbReference type="Proteomes" id="UP000246991"/>
    </source>
</evidence>
<evidence type="ECO:0000313" key="2">
    <source>
        <dbReference type="EMBL" id="PWW72127.1"/>
    </source>
</evidence>
<feature type="transmembrane region" description="Helical" evidence="1">
    <location>
        <begin position="20"/>
        <end position="44"/>
    </location>
</feature>
<sequence length="59" mass="6631">MLQSRSTSCPIWDSNNLMTLTTIILTPLTGRLIPIWLMMVVRSLGKVPIKTRMRIASSS</sequence>
<accession>A0A317SEG3</accession>
<reference evidence="2 3" key="1">
    <citation type="submission" date="2018-03" db="EMBL/GenBank/DDBJ databases">
        <title>Genomes of Pezizomycetes fungi and the evolution of truffles.</title>
        <authorList>
            <person name="Murat C."/>
            <person name="Payen T."/>
            <person name="Noel B."/>
            <person name="Kuo A."/>
            <person name="Martin F.M."/>
        </authorList>
    </citation>
    <scope>NUCLEOTIDE SEQUENCE [LARGE SCALE GENOMIC DNA]</scope>
    <source>
        <strain evidence="2">091103-1</strain>
    </source>
</reference>
<name>A0A317SEG3_9PEZI</name>
<protein>
    <submittedName>
        <fullName evidence="2">Uncharacterized protein</fullName>
    </submittedName>
</protein>
<dbReference type="AlphaFoldDB" id="A0A317SEG3"/>
<gene>
    <name evidence="2" type="ORF">C7212DRAFT_287229</name>
</gene>
<keyword evidence="1" id="KW-0472">Membrane</keyword>
<dbReference type="Proteomes" id="UP000246991">
    <property type="component" value="Unassembled WGS sequence"/>
</dbReference>